<dbReference type="Gene3D" id="3.30.230.10">
    <property type="match status" value="1"/>
</dbReference>
<keyword evidence="2" id="KW-1185">Reference proteome</keyword>
<dbReference type="AlphaFoldDB" id="A0A926EL03"/>
<dbReference type="RefSeq" id="WP_249333214.1">
    <property type="nucleotide sequence ID" value="NZ_JACRSY010000021.1"/>
</dbReference>
<dbReference type="Proteomes" id="UP000655830">
    <property type="component" value="Unassembled WGS sequence"/>
</dbReference>
<reference evidence="1" key="1">
    <citation type="submission" date="2020-08" db="EMBL/GenBank/DDBJ databases">
        <title>Genome public.</title>
        <authorList>
            <person name="Liu C."/>
            <person name="Sun Q."/>
        </authorList>
    </citation>
    <scope>NUCLEOTIDE SEQUENCE</scope>
    <source>
        <strain evidence="1">NSJ-12</strain>
    </source>
</reference>
<dbReference type="EMBL" id="JACRSY010000021">
    <property type="protein sequence ID" value="MBC8580425.1"/>
    <property type="molecule type" value="Genomic_DNA"/>
</dbReference>
<protein>
    <submittedName>
        <fullName evidence="1">Uncharacterized protein</fullName>
    </submittedName>
</protein>
<sequence>MAAQIEGHPDNTMPAILGGMTMGAMNDKDMKKILNQAKVCRKKGTFFSGAGPTLTVVVRNVVSFRRERVDFLAGMEHNW</sequence>
<evidence type="ECO:0000313" key="2">
    <source>
        <dbReference type="Proteomes" id="UP000655830"/>
    </source>
</evidence>
<name>A0A926EL03_9FIRM</name>
<proteinExistence type="predicted"/>
<comment type="caution">
    <text evidence="1">The sequence shown here is derived from an EMBL/GenBank/DDBJ whole genome shotgun (WGS) entry which is preliminary data.</text>
</comment>
<evidence type="ECO:0000313" key="1">
    <source>
        <dbReference type="EMBL" id="MBC8580425.1"/>
    </source>
</evidence>
<organism evidence="1 2">
    <name type="scientific">Zhenhengia yiwuensis</name>
    <dbReference type="NCBI Taxonomy" id="2763666"/>
    <lineage>
        <taxon>Bacteria</taxon>
        <taxon>Bacillati</taxon>
        <taxon>Bacillota</taxon>
        <taxon>Clostridia</taxon>
        <taxon>Lachnospirales</taxon>
        <taxon>Lachnospiraceae</taxon>
        <taxon>Zhenhengia</taxon>
    </lineage>
</organism>
<gene>
    <name evidence="1" type="ORF">H8718_12895</name>
</gene>
<accession>A0A926EL03</accession>
<dbReference type="InterPro" id="IPR014721">
    <property type="entry name" value="Ribsml_uS5_D2-typ_fold_subgr"/>
</dbReference>